<name>A0A6G6IUY8_PSENT</name>
<evidence type="ECO:0000256" key="2">
    <source>
        <dbReference type="ARBA" id="ARBA00023015"/>
    </source>
</evidence>
<keyword evidence="2" id="KW-0805">Transcription regulation</keyword>
<evidence type="ECO:0000313" key="5">
    <source>
        <dbReference type="EMBL" id="QIE86777.1"/>
    </source>
</evidence>
<reference evidence="5 6" key="1">
    <citation type="submission" date="2020-02" db="EMBL/GenBank/DDBJ databases">
        <title>Integrative conjugative elements (ICEs) and plasmids drive adaptation of Pseudomonas nitroreducens strain HBP1 to wastewater environment.</title>
        <authorList>
            <person name="Sentchilo V."/>
            <person name="Carraro N."/>
            <person name="Bertelli C."/>
            <person name="van der Meer J.R."/>
        </authorList>
    </citation>
    <scope>NUCLEOTIDE SEQUENCE [LARGE SCALE GENOMIC DNA]</scope>
    <source>
        <strain evidence="5 6">HBP1</strain>
    </source>
</reference>
<dbReference type="Pfam" id="PF06530">
    <property type="entry name" value="Phage_antitermQ"/>
    <property type="match status" value="1"/>
</dbReference>
<evidence type="ECO:0000256" key="4">
    <source>
        <dbReference type="ARBA" id="ARBA00023163"/>
    </source>
</evidence>
<evidence type="ECO:0000313" key="6">
    <source>
        <dbReference type="Proteomes" id="UP000501063"/>
    </source>
</evidence>
<proteinExistence type="inferred from homology"/>
<organism evidence="5 6">
    <name type="scientific">Pseudomonas nitroreducens</name>
    <dbReference type="NCBI Taxonomy" id="46680"/>
    <lineage>
        <taxon>Bacteria</taxon>
        <taxon>Pseudomonadati</taxon>
        <taxon>Pseudomonadota</taxon>
        <taxon>Gammaproteobacteria</taxon>
        <taxon>Pseudomonadales</taxon>
        <taxon>Pseudomonadaceae</taxon>
        <taxon>Pseudomonas</taxon>
    </lineage>
</organism>
<evidence type="ECO:0000256" key="1">
    <source>
        <dbReference type="ARBA" id="ARBA00010234"/>
    </source>
</evidence>
<comment type="similarity">
    <text evidence="1">Belongs to the phage antitermination Q type 1 family.</text>
</comment>
<dbReference type="EMBL" id="CP049140">
    <property type="protein sequence ID" value="QIE86777.1"/>
    <property type="molecule type" value="Genomic_DNA"/>
</dbReference>
<evidence type="ECO:0008006" key="7">
    <source>
        <dbReference type="Google" id="ProtNLM"/>
    </source>
</evidence>
<keyword evidence="3" id="KW-0238">DNA-binding</keyword>
<protein>
    <recommendedName>
        <fullName evidence="7">Antitermination protein Q</fullName>
    </recommendedName>
</protein>
<dbReference type="GO" id="GO:0003677">
    <property type="term" value="F:DNA binding"/>
    <property type="evidence" value="ECO:0007669"/>
    <property type="project" value="UniProtKB-KW"/>
</dbReference>
<keyword evidence="4" id="KW-0804">Transcription</keyword>
<dbReference type="KEGG" id="pnt:G5B91_11030"/>
<dbReference type="AlphaFoldDB" id="A0A6G6IUY8"/>
<sequence length="125" mass="14103">MSNYFDAEELLTQWGRWVWQGAGIPRYVSPSFALMRDNVAQHSGPAAAITDDDAMMIDSIIARMGRRDPQMAECVMIYYATGRTMHGVGLVMNLQRLKVRELLMAGKCYVEAVLDMREQITQKAA</sequence>
<gene>
    <name evidence="5" type="ORF">G5B91_11030</name>
</gene>
<dbReference type="RefSeq" id="WP_024763208.1">
    <property type="nucleotide sequence ID" value="NZ_CP049140.1"/>
</dbReference>
<dbReference type="GO" id="GO:0060567">
    <property type="term" value="P:negative regulation of termination of DNA-templated transcription"/>
    <property type="evidence" value="ECO:0007669"/>
    <property type="project" value="InterPro"/>
</dbReference>
<evidence type="ECO:0000256" key="3">
    <source>
        <dbReference type="ARBA" id="ARBA00023125"/>
    </source>
</evidence>
<dbReference type="InterPro" id="IPR010534">
    <property type="entry name" value="Phage_933W_GpQ"/>
</dbReference>
<accession>A0A6G6IUY8</accession>
<dbReference type="Proteomes" id="UP000501063">
    <property type="component" value="Chromosome"/>
</dbReference>